<organism evidence="1 2">
    <name type="scientific">Paraburkholderia phenazinium</name>
    <dbReference type="NCBI Taxonomy" id="60549"/>
    <lineage>
        <taxon>Bacteria</taxon>
        <taxon>Pseudomonadati</taxon>
        <taxon>Pseudomonadota</taxon>
        <taxon>Betaproteobacteria</taxon>
        <taxon>Burkholderiales</taxon>
        <taxon>Burkholderiaceae</taxon>
        <taxon>Paraburkholderia</taxon>
    </lineage>
</organism>
<evidence type="ECO:0000313" key="2">
    <source>
        <dbReference type="Proteomes" id="UP000199706"/>
    </source>
</evidence>
<dbReference type="Proteomes" id="UP000199706">
    <property type="component" value="Unassembled WGS sequence"/>
</dbReference>
<dbReference type="AlphaFoldDB" id="A0A1G8FLL3"/>
<gene>
    <name evidence="1" type="ORF">SAMN05216466_113237</name>
</gene>
<protein>
    <submittedName>
        <fullName evidence="1">Uncharacterized protein</fullName>
    </submittedName>
</protein>
<name>A0A1G8FLL3_9BURK</name>
<proteinExistence type="predicted"/>
<dbReference type="OrthoDB" id="9135507at2"/>
<dbReference type="RefSeq" id="WP_090688492.1">
    <property type="nucleotide sequence ID" value="NZ_CADERL010000013.1"/>
</dbReference>
<reference evidence="1 2" key="1">
    <citation type="submission" date="2016-10" db="EMBL/GenBank/DDBJ databases">
        <authorList>
            <person name="de Groot N.N."/>
        </authorList>
    </citation>
    <scope>NUCLEOTIDE SEQUENCE [LARGE SCALE GENOMIC DNA]</scope>
    <source>
        <strain evidence="1 2">LMG 2247</strain>
    </source>
</reference>
<dbReference type="EMBL" id="FNCJ01000013">
    <property type="protein sequence ID" value="SDH82959.1"/>
    <property type="molecule type" value="Genomic_DNA"/>
</dbReference>
<sequence>MNLQVEKATAIARIQEDLGRSPEVRGACVAIVDFLSSGEHGHIERVTFGQLSRIAGLADVADVLPAVEYLSGGRLHLFEPRFEFIDTESDLIEEVSRDEVARARQDAVFYHPHTGEPVANFEKSLFMFFVLSEDALSLGHRA</sequence>
<accession>A0A1G8FLL3</accession>
<evidence type="ECO:0000313" key="1">
    <source>
        <dbReference type="EMBL" id="SDH82959.1"/>
    </source>
</evidence>